<dbReference type="KEGG" id="sfr:Sfri_3229"/>
<evidence type="ECO:0000313" key="2">
    <source>
        <dbReference type="EMBL" id="ABI73065.1"/>
    </source>
</evidence>
<evidence type="ECO:0008006" key="4">
    <source>
        <dbReference type="Google" id="ProtNLM"/>
    </source>
</evidence>
<dbReference type="HOGENOM" id="CLU_078522_1_1_6"/>
<keyword evidence="3" id="KW-1185">Reference proteome</keyword>
<feature type="transmembrane region" description="Helical" evidence="1">
    <location>
        <begin position="84"/>
        <end position="101"/>
    </location>
</feature>
<evidence type="ECO:0000256" key="1">
    <source>
        <dbReference type="SAM" id="Phobius"/>
    </source>
</evidence>
<dbReference type="AlphaFoldDB" id="Q07Y49"/>
<keyword evidence="1" id="KW-0812">Transmembrane</keyword>
<name>Q07Y49_SHEFN</name>
<dbReference type="RefSeq" id="WP_011638668.1">
    <property type="nucleotide sequence ID" value="NC_008345.1"/>
</dbReference>
<organism evidence="2 3">
    <name type="scientific">Shewanella frigidimarina (strain NCIMB 400)</name>
    <dbReference type="NCBI Taxonomy" id="318167"/>
    <lineage>
        <taxon>Bacteria</taxon>
        <taxon>Pseudomonadati</taxon>
        <taxon>Pseudomonadota</taxon>
        <taxon>Gammaproteobacteria</taxon>
        <taxon>Alteromonadales</taxon>
        <taxon>Shewanellaceae</taxon>
        <taxon>Shewanella</taxon>
    </lineage>
</organism>
<dbReference type="Proteomes" id="UP000000684">
    <property type="component" value="Chromosome"/>
</dbReference>
<proteinExistence type="predicted"/>
<accession>Q07Y49</accession>
<protein>
    <recommendedName>
        <fullName evidence="4">DUF2306 domain-containing protein</fullName>
    </recommendedName>
</protein>
<dbReference type="InterPro" id="IPR018750">
    <property type="entry name" value="DUF2306_membrane"/>
</dbReference>
<sequence length="214" mass="23960">MEVFKKCGYGIFYALALGVSIYAILFVTVDWVGSEYLKEKFSLTPLAMYLHMVGGSIALTIGAFQLNSRMRAKSIKLHRTLGKVYVTAVLLSGSAGLYLATNSMGGIVAHFGFGTMAFLWLFTVSIAFVQIKKGNVNAHRYWMIINYSLTCSAITLRLYLPSFPWLFNVDFITSYIAISWVAWVPNVLVAQLYLLKTKRVSYSVQRTIDNTLST</sequence>
<gene>
    <name evidence="2" type="ordered locus">Sfri_3229</name>
</gene>
<feature type="transmembrane region" description="Helical" evidence="1">
    <location>
        <begin position="141"/>
        <end position="160"/>
    </location>
</feature>
<dbReference type="OrthoDB" id="8759010at2"/>
<feature type="transmembrane region" description="Helical" evidence="1">
    <location>
        <begin position="107"/>
        <end position="129"/>
    </location>
</feature>
<keyword evidence="1" id="KW-0472">Membrane</keyword>
<reference evidence="2 3" key="1">
    <citation type="submission" date="2006-08" db="EMBL/GenBank/DDBJ databases">
        <title>Complete sequence of Shewanella frigidimarina NCIMB 400.</title>
        <authorList>
            <consortium name="US DOE Joint Genome Institute"/>
            <person name="Copeland A."/>
            <person name="Lucas S."/>
            <person name="Lapidus A."/>
            <person name="Barry K."/>
            <person name="Detter J.C."/>
            <person name="Glavina del Rio T."/>
            <person name="Hammon N."/>
            <person name="Israni S."/>
            <person name="Dalin E."/>
            <person name="Tice H."/>
            <person name="Pitluck S."/>
            <person name="Fredrickson J.K."/>
            <person name="Kolker E."/>
            <person name="McCuel L.A."/>
            <person name="DiChristina T."/>
            <person name="Nealson K.H."/>
            <person name="Newman D."/>
            <person name="Tiedje J.M."/>
            <person name="Zhou J."/>
            <person name="Romine M.F."/>
            <person name="Culley D.E."/>
            <person name="Serres M."/>
            <person name="Chertkov O."/>
            <person name="Brettin T."/>
            <person name="Bruce D."/>
            <person name="Han C."/>
            <person name="Tapia R."/>
            <person name="Gilna P."/>
            <person name="Schmutz J."/>
            <person name="Larimer F."/>
            <person name="Land M."/>
            <person name="Hauser L."/>
            <person name="Kyrpides N."/>
            <person name="Mikhailova N."/>
            <person name="Richardson P."/>
        </authorList>
    </citation>
    <scope>NUCLEOTIDE SEQUENCE [LARGE SCALE GENOMIC DNA]</scope>
    <source>
        <strain evidence="2 3">NCIMB 400</strain>
    </source>
</reference>
<keyword evidence="1" id="KW-1133">Transmembrane helix</keyword>
<dbReference type="EMBL" id="CP000447">
    <property type="protein sequence ID" value="ABI73065.1"/>
    <property type="molecule type" value="Genomic_DNA"/>
</dbReference>
<dbReference type="Pfam" id="PF10067">
    <property type="entry name" value="DUF2306"/>
    <property type="match status" value="1"/>
</dbReference>
<evidence type="ECO:0000313" key="3">
    <source>
        <dbReference type="Proteomes" id="UP000000684"/>
    </source>
</evidence>
<feature type="transmembrane region" description="Helical" evidence="1">
    <location>
        <begin position="12"/>
        <end position="34"/>
    </location>
</feature>
<feature type="transmembrane region" description="Helical" evidence="1">
    <location>
        <begin position="46"/>
        <end position="64"/>
    </location>
</feature>
<dbReference type="GeneID" id="41838604"/>
<feature type="transmembrane region" description="Helical" evidence="1">
    <location>
        <begin position="172"/>
        <end position="195"/>
    </location>
</feature>
<dbReference type="eggNOG" id="COG5395">
    <property type="taxonomic scope" value="Bacteria"/>
</dbReference>